<evidence type="ECO:0000313" key="5">
    <source>
        <dbReference type="EMBL" id="TRW44410.1"/>
    </source>
</evidence>
<dbReference type="SUPFAM" id="SSF56784">
    <property type="entry name" value="HAD-like"/>
    <property type="match status" value="1"/>
</dbReference>
<comment type="cofactor">
    <cofactor evidence="3">
        <name>Mg(2+)</name>
        <dbReference type="ChEBI" id="CHEBI:18420"/>
    </cofactor>
</comment>
<dbReference type="Proteomes" id="UP000318693">
    <property type="component" value="Unassembled WGS sequence"/>
</dbReference>
<dbReference type="EC" id="3.1.3.12" evidence="3"/>
<sequence>MSADDQRPTTPRHRADSPVDAPSPVNGTRSGNAPGHATDDGGASEVAGDVRGAPEVARDDRGAPEVAGDDAGVPGPGVAAPLFTAHLEEGLDAALRAFAAAPTILLGLDFDGVLAPIVNDPKMSRMLPTSAAAIADLTALAGVTVAVVSGREANDLVALADVPAGTKVVGSHGAQWGTVVAGPDGAGALEASPVELTADQTELRAELIRLTHEIADGVEGAWVQEKPAAAVLHTRQAARDDAARLTRAVLDGPATRAVQVIVGKEVVEMAVLEVTKGDALVRLRPETGADAVLYAGDDTTDEDAFAVLGEGDVSIKIGDGDSAAAYRVTDPEEFSAVLVRLVQLRQGTLDTFS</sequence>
<comment type="function">
    <text evidence="2 3">Removes the phosphate from trehalose 6-phosphate to produce free trehalose.</text>
</comment>
<keyword evidence="1 3" id="KW-0378">Hydrolase</keyword>
<comment type="catalytic activity">
    <reaction evidence="3">
        <text>alpha,alpha-trehalose 6-phosphate + H2O = alpha,alpha-trehalose + phosphate</text>
        <dbReference type="Rhea" id="RHEA:23420"/>
        <dbReference type="ChEBI" id="CHEBI:15377"/>
        <dbReference type="ChEBI" id="CHEBI:16551"/>
        <dbReference type="ChEBI" id="CHEBI:43474"/>
        <dbReference type="ChEBI" id="CHEBI:58429"/>
        <dbReference type="EC" id="3.1.3.12"/>
    </reaction>
</comment>
<reference evidence="5 6" key="1">
    <citation type="submission" date="2019-07" db="EMBL/GenBank/DDBJ databases">
        <title>Georgenia wutianyii sp. nov. and Georgenia *** sp. nov. isolated from plateau pika (Ochotona curzoniae) in the Qinghai-Tibet plateau of China.</title>
        <authorList>
            <person name="Tian Z."/>
        </authorList>
    </citation>
    <scope>NUCLEOTIDE SEQUENCE [LARGE SCALE GENOMIC DNA]</scope>
    <source>
        <strain evidence="5 6">Z446</strain>
    </source>
</reference>
<comment type="pathway">
    <text evidence="3">Glycan biosynthesis; trehalose biosynthesis.</text>
</comment>
<dbReference type="InterPro" id="IPR023214">
    <property type="entry name" value="HAD_sf"/>
</dbReference>
<dbReference type="Pfam" id="PF02358">
    <property type="entry name" value="Trehalose_PPase"/>
    <property type="match status" value="1"/>
</dbReference>
<dbReference type="Gene3D" id="3.40.50.1000">
    <property type="entry name" value="HAD superfamily/HAD-like"/>
    <property type="match status" value="1"/>
</dbReference>
<dbReference type="Gene3D" id="3.30.70.1020">
    <property type="entry name" value="Trehalose-6-phosphate phosphatase related protein, domain 2"/>
    <property type="match status" value="1"/>
</dbReference>
<accession>A0A552WNS7</accession>
<keyword evidence="3" id="KW-0460">Magnesium</keyword>
<dbReference type="InterPro" id="IPR036412">
    <property type="entry name" value="HAD-like_sf"/>
</dbReference>
<dbReference type="InterPro" id="IPR044651">
    <property type="entry name" value="OTSB-like"/>
</dbReference>
<evidence type="ECO:0000256" key="3">
    <source>
        <dbReference type="RuleBase" id="RU361117"/>
    </source>
</evidence>
<evidence type="ECO:0000313" key="6">
    <source>
        <dbReference type="Proteomes" id="UP000318693"/>
    </source>
</evidence>
<dbReference type="RefSeq" id="WP_143419070.1">
    <property type="nucleotide sequence ID" value="NZ_VJXR01000045.1"/>
</dbReference>
<dbReference type="NCBIfam" id="TIGR00685">
    <property type="entry name" value="T6PP"/>
    <property type="match status" value="1"/>
</dbReference>
<feature type="compositionally biased region" description="Basic and acidic residues" evidence="4">
    <location>
        <begin position="1"/>
        <end position="17"/>
    </location>
</feature>
<dbReference type="PANTHER" id="PTHR43768">
    <property type="entry name" value="TREHALOSE 6-PHOSPHATE PHOSPHATASE"/>
    <property type="match status" value="1"/>
</dbReference>
<evidence type="ECO:0000256" key="2">
    <source>
        <dbReference type="ARBA" id="ARBA00024179"/>
    </source>
</evidence>
<feature type="region of interest" description="Disordered" evidence="4">
    <location>
        <begin position="1"/>
        <end position="74"/>
    </location>
</feature>
<dbReference type="InterPro" id="IPR003337">
    <property type="entry name" value="Trehalose_PPase"/>
</dbReference>
<dbReference type="EMBL" id="VJXR01000045">
    <property type="protein sequence ID" value="TRW44410.1"/>
    <property type="molecule type" value="Genomic_DNA"/>
</dbReference>
<proteinExistence type="inferred from homology"/>
<comment type="caution">
    <text evidence="5">The sequence shown here is derived from an EMBL/GenBank/DDBJ whole genome shotgun (WGS) entry which is preliminary data.</text>
</comment>
<dbReference type="UniPathway" id="UPA00299"/>
<dbReference type="PANTHER" id="PTHR43768:SF3">
    <property type="entry name" value="TREHALOSE 6-PHOSPHATE PHOSPHATASE"/>
    <property type="match status" value="1"/>
</dbReference>
<dbReference type="GO" id="GO:0046872">
    <property type="term" value="F:metal ion binding"/>
    <property type="evidence" value="ECO:0007669"/>
    <property type="project" value="UniProtKB-KW"/>
</dbReference>
<protein>
    <recommendedName>
        <fullName evidence="3">Trehalose 6-phosphate phosphatase</fullName>
        <ecNumber evidence="3">3.1.3.12</ecNumber>
    </recommendedName>
</protein>
<comment type="similarity">
    <text evidence="3">Belongs to the trehalose phosphatase family.</text>
</comment>
<name>A0A552WNS7_9MICO</name>
<dbReference type="GO" id="GO:0004805">
    <property type="term" value="F:trehalose-phosphatase activity"/>
    <property type="evidence" value="ECO:0007669"/>
    <property type="project" value="UniProtKB-EC"/>
</dbReference>
<dbReference type="GO" id="GO:0005992">
    <property type="term" value="P:trehalose biosynthetic process"/>
    <property type="evidence" value="ECO:0007669"/>
    <property type="project" value="UniProtKB-UniPathway"/>
</dbReference>
<organism evidence="5 6">
    <name type="scientific">Georgenia yuyongxinii</name>
    <dbReference type="NCBI Taxonomy" id="2589797"/>
    <lineage>
        <taxon>Bacteria</taxon>
        <taxon>Bacillati</taxon>
        <taxon>Actinomycetota</taxon>
        <taxon>Actinomycetes</taxon>
        <taxon>Micrococcales</taxon>
        <taxon>Bogoriellaceae</taxon>
        <taxon>Georgenia</taxon>
    </lineage>
</organism>
<keyword evidence="3" id="KW-0479">Metal-binding</keyword>
<dbReference type="AlphaFoldDB" id="A0A552WNS7"/>
<gene>
    <name evidence="5" type="primary">otsB</name>
    <name evidence="5" type="ORF">FJ693_13860</name>
</gene>
<evidence type="ECO:0000256" key="1">
    <source>
        <dbReference type="ARBA" id="ARBA00022801"/>
    </source>
</evidence>
<evidence type="ECO:0000256" key="4">
    <source>
        <dbReference type="SAM" id="MobiDB-lite"/>
    </source>
</evidence>
<keyword evidence="6" id="KW-1185">Reference proteome</keyword>